<comment type="caution">
    <text evidence="2">The sequence shown here is derived from an EMBL/GenBank/DDBJ whole genome shotgun (WGS) entry which is preliminary data.</text>
</comment>
<organism evidence="2 3">
    <name type="scientific">Halobaculum roseum</name>
    <dbReference type="NCBI Taxonomy" id="2175149"/>
    <lineage>
        <taxon>Archaea</taxon>
        <taxon>Methanobacteriati</taxon>
        <taxon>Methanobacteriota</taxon>
        <taxon>Stenosarchaea group</taxon>
        <taxon>Halobacteria</taxon>
        <taxon>Halobacteriales</taxon>
        <taxon>Haloferacaceae</taxon>
        <taxon>Halobaculum</taxon>
    </lineage>
</organism>
<dbReference type="EMBL" id="JBHMAJ010000009">
    <property type="protein sequence ID" value="MFB9825233.1"/>
    <property type="molecule type" value="Genomic_DNA"/>
</dbReference>
<proteinExistence type="predicted"/>
<accession>A0ABD5MN22</accession>
<gene>
    <name evidence="2" type="ORF">ACFFOL_13760</name>
</gene>
<protein>
    <submittedName>
        <fullName evidence="2">Uncharacterized protein</fullName>
    </submittedName>
</protein>
<dbReference type="Proteomes" id="UP001589595">
    <property type="component" value="Unassembled WGS sequence"/>
</dbReference>
<dbReference type="AlphaFoldDB" id="A0ABD5MN22"/>
<feature type="compositionally biased region" description="Basic and acidic residues" evidence="1">
    <location>
        <begin position="19"/>
        <end position="29"/>
    </location>
</feature>
<dbReference type="RefSeq" id="WP_222921080.1">
    <property type="nucleotide sequence ID" value="NZ_CP082286.1"/>
</dbReference>
<name>A0ABD5MN22_9EURY</name>
<feature type="compositionally biased region" description="Basic and acidic residues" evidence="1">
    <location>
        <begin position="1"/>
        <end position="10"/>
    </location>
</feature>
<dbReference type="GeneID" id="67211147"/>
<keyword evidence="3" id="KW-1185">Reference proteome</keyword>
<evidence type="ECO:0000313" key="3">
    <source>
        <dbReference type="Proteomes" id="UP001589595"/>
    </source>
</evidence>
<reference evidence="2" key="1">
    <citation type="submission" date="2024-09" db="EMBL/GenBank/DDBJ databases">
        <authorList>
            <person name="Sun Q."/>
        </authorList>
    </citation>
    <scope>NUCLEOTIDE SEQUENCE [LARGE SCALE GENOMIC DNA]</scope>
    <source>
        <strain evidence="2">JCM 31273</strain>
    </source>
</reference>
<evidence type="ECO:0000313" key="2">
    <source>
        <dbReference type="EMBL" id="MFB9825233.1"/>
    </source>
</evidence>
<sequence length="90" mass="10725">MGDERTDRGSDGVSEDERDGERPRSMVVTELRRENQRLRERVAEQRRERKRIVDRYEVLLDAARGDDGDEADDTRRSILARLLDRLRRRT</sequence>
<evidence type="ECO:0000256" key="1">
    <source>
        <dbReference type="SAM" id="MobiDB-lite"/>
    </source>
</evidence>
<feature type="region of interest" description="Disordered" evidence="1">
    <location>
        <begin position="1"/>
        <end position="29"/>
    </location>
</feature>